<gene>
    <name evidence="1" type="ORF">S01H1_50732</name>
</gene>
<protein>
    <submittedName>
        <fullName evidence="1">Uncharacterized protein</fullName>
    </submittedName>
</protein>
<feature type="non-terminal residue" evidence="1">
    <location>
        <position position="1"/>
    </location>
</feature>
<dbReference type="AlphaFoldDB" id="X0WXM0"/>
<dbReference type="EMBL" id="BARS01032697">
    <property type="protein sequence ID" value="GAG17471.1"/>
    <property type="molecule type" value="Genomic_DNA"/>
</dbReference>
<comment type="caution">
    <text evidence="1">The sequence shown here is derived from an EMBL/GenBank/DDBJ whole genome shotgun (WGS) entry which is preliminary data.</text>
</comment>
<accession>X0WXM0</accession>
<name>X0WXM0_9ZZZZ</name>
<reference evidence="1" key="1">
    <citation type="journal article" date="2014" name="Front. Microbiol.">
        <title>High frequency of phylogenetically diverse reductive dehalogenase-homologous genes in deep subseafloor sedimentary metagenomes.</title>
        <authorList>
            <person name="Kawai M."/>
            <person name="Futagami T."/>
            <person name="Toyoda A."/>
            <person name="Takaki Y."/>
            <person name="Nishi S."/>
            <person name="Hori S."/>
            <person name="Arai W."/>
            <person name="Tsubouchi T."/>
            <person name="Morono Y."/>
            <person name="Uchiyama I."/>
            <person name="Ito T."/>
            <person name="Fujiyama A."/>
            <person name="Inagaki F."/>
            <person name="Takami H."/>
        </authorList>
    </citation>
    <scope>NUCLEOTIDE SEQUENCE</scope>
    <source>
        <strain evidence="1">Expedition CK06-06</strain>
    </source>
</reference>
<organism evidence="1">
    <name type="scientific">marine sediment metagenome</name>
    <dbReference type="NCBI Taxonomy" id="412755"/>
    <lineage>
        <taxon>unclassified sequences</taxon>
        <taxon>metagenomes</taxon>
        <taxon>ecological metagenomes</taxon>
    </lineage>
</organism>
<evidence type="ECO:0000313" key="1">
    <source>
        <dbReference type="EMBL" id="GAG17471.1"/>
    </source>
</evidence>
<proteinExistence type="predicted"/>
<sequence>QSDALKSGIFGYFVNLSLQKITKGAEGTFLVAYVSSIIYSNKLSKEYGEELTFYPCFYDGIFGRTKIIKRHPYVNRFLLDLFPIPSRNDRLRIWKI</sequence>